<reference evidence="3" key="1">
    <citation type="submission" date="2020-05" db="EMBL/GenBank/DDBJ databases">
        <authorList>
            <person name="Chiriac C."/>
            <person name="Salcher M."/>
            <person name="Ghai R."/>
            <person name="Kavagutti S V."/>
        </authorList>
    </citation>
    <scope>NUCLEOTIDE SEQUENCE</scope>
</reference>
<keyword evidence="1" id="KW-1133">Transmembrane helix</keyword>
<evidence type="ECO:0000256" key="1">
    <source>
        <dbReference type="SAM" id="Phobius"/>
    </source>
</evidence>
<evidence type="ECO:0000313" key="2">
    <source>
        <dbReference type="EMBL" id="CAB4675409.1"/>
    </source>
</evidence>
<protein>
    <submittedName>
        <fullName evidence="3">Unannotated protein</fullName>
    </submittedName>
</protein>
<name>A0A6J7P697_9ZZZZ</name>
<keyword evidence="1" id="KW-0812">Transmembrane</keyword>
<feature type="transmembrane region" description="Helical" evidence="1">
    <location>
        <begin position="6"/>
        <end position="28"/>
    </location>
</feature>
<sequence length="92" mass="10373">MLLTIGAIWLPLRVLIALVIFFALYLFAAKIVRAFLRPMPEDPDPEKVRVVSERFRCSICGAEVTMTAAPEGFDPEAPRHCREDMLLVVEAE</sequence>
<proteinExistence type="predicted"/>
<evidence type="ECO:0000313" key="3">
    <source>
        <dbReference type="EMBL" id="CAB5000926.1"/>
    </source>
</evidence>
<dbReference type="EMBL" id="CAEZWM010000311">
    <property type="protein sequence ID" value="CAB4675409.1"/>
    <property type="molecule type" value="Genomic_DNA"/>
</dbReference>
<dbReference type="EMBL" id="CAFBOR010000264">
    <property type="protein sequence ID" value="CAB5000926.1"/>
    <property type="molecule type" value="Genomic_DNA"/>
</dbReference>
<keyword evidence="1" id="KW-0472">Membrane</keyword>
<accession>A0A6J7P697</accession>
<gene>
    <name evidence="2" type="ORF">UFOPK2242_01719</name>
    <name evidence="3" type="ORF">UFOPK3974_01507</name>
</gene>
<dbReference type="AlphaFoldDB" id="A0A6J7P697"/>
<organism evidence="3">
    <name type="scientific">freshwater metagenome</name>
    <dbReference type="NCBI Taxonomy" id="449393"/>
    <lineage>
        <taxon>unclassified sequences</taxon>
        <taxon>metagenomes</taxon>
        <taxon>ecological metagenomes</taxon>
    </lineage>
</organism>